<dbReference type="PROSITE" id="PS50011">
    <property type="entry name" value="PROTEIN_KINASE_DOM"/>
    <property type="match status" value="1"/>
</dbReference>
<dbReference type="InterPro" id="IPR050823">
    <property type="entry name" value="Plant_Ser_Thr_Prot_Kinase"/>
</dbReference>
<sequence>MRGCLSSSQTDGTEESFRMSLRSLLATKETPMSGASVARKIIERKFGIGTRKTLQARTTLLDSACHDLSKAKQRTFLSLIPSNYIKSEILLFPLPLPPGYSPSTESISSPKPRNISSRKLLTSRSSSSLYRVIGSDDFGSSTSASRRGRKPDCLSSEFSFSSTSPRSPDHSSCGSSANSPFRTCPEVHALASPTSSSSVFSASSSSLSQSSSTGSSSSSVFLDSRSHSLNRRTDRDDNNITCSPAAFLPSPQSGKNRSASVLREFAPVEIAKACKQASTDLHKLFEGAMGPIFEVFLPTEKCNVALARVQTKLSRKQWRAQVEECAQLDHSNLSRVIGFCYERAKYGSIASEDMSQNTCFIVYKDIGEQSLKEFLEDIEKGIDWYIRLKIATGVAEGLSFLLDRIPNQVSYGSLTLDNIRIDSALNVKLLDFVFLSTQTVYLKEKQHHSLVNSLGNMLLQLFGFLNPPEDGGAAGAGRRCNINKLYPQKDAKVVIDLAASCLLPEPSLCPSIRHVARVLQSIEPTKHVAKYAINRSKSFAYSKTRSLSFG</sequence>
<dbReference type="AlphaFoldDB" id="A0A8T2SK16"/>
<dbReference type="InterPro" id="IPR011009">
    <property type="entry name" value="Kinase-like_dom_sf"/>
</dbReference>
<proteinExistence type="predicted"/>
<evidence type="ECO:0000259" key="2">
    <source>
        <dbReference type="PROSITE" id="PS50011"/>
    </source>
</evidence>
<name>A0A8T2SK16_CERRI</name>
<dbReference type="Proteomes" id="UP000825935">
    <property type="component" value="Chromosome 20"/>
</dbReference>
<dbReference type="InterPro" id="IPR001245">
    <property type="entry name" value="Ser-Thr/Tyr_kinase_cat_dom"/>
</dbReference>
<feature type="domain" description="Protein kinase" evidence="2">
    <location>
        <begin position="278"/>
        <end position="550"/>
    </location>
</feature>
<dbReference type="InterPro" id="IPR000719">
    <property type="entry name" value="Prot_kinase_dom"/>
</dbReference>
<dbReference type="OrthoDB" id="1927542at2759"/>
<keyword evidence="4" id="KW-1185">Reference proteome</keyword>
<feature type="region of interest" description="Disordered" evidence="1">
    <location>
        <begin position="101"/>
        <end position="120"/>
    </location>
</feature>
<accession>A0A8T2SK16</accession>
<dbReference type="SUPFAM" id="SSF56112">
    <property type="entry name" value="Protein kinase-like (PK-like)"/>
    <property type="match status" value="1"/>
</dbReference>
<feature type="compositionally biased region" description="Low complexity" evidence="1">
    <location>
        <begin position="155"/>
        <end position="172"/>
    </location>
</feature>
<comment type="caution">
    <text evidence="3">The sequence shown here is derived from an EMBL/GenBank/DDBJ whole genome shotgun (WGS) entry which is preliminary data.</text>
</comment>
<dbReference type="EMBL" id="CM035425">
    <property type="protein sequence ID" value="KAH7332223.1"/>
    <property type="molecule type" value="Genomic_DNA"/>
</dbReference>
<evidence type="ECO:0000256" key="1">
    <source>
        <dbReference type="SAM" id="MobiDB-lite"/>
    </source>
</evidence>
<dbReference type="OMA" id="CYERAKY"/>
<dbReference type="Gene3D" id="3.30.200.20">
    <property type="entry name" value="Phosphorylase Kinase, domain 1"/>
    <property type="match status" value="1"/>
</dbReference>
<dbReference type="GO" id="GO:0005524">
    <property type="term" value="F:ATP binding"/>
    <property type="evidence" value="ECO:0007669"/>
    <property type="project" value="InterPro"/>
</dbReference>
<feature type="compositionally biased region" description="Low complexity" evidence="1">
    <location>
        <begin position="207"/>
        <end position="223"/>
    </location>
</feature>
<gene>
    <name evidence="3" type="ORF">KP509_20G076500</name>
</gene>
<feature type="compositionally biased region" description="Polar residues" evidence="1">
    <location>
        <begin position="101"/>
        <end position="115"/>
    </location>
</feature>
<dbReference type="GO" id="GO:0004672">
    <property type="term" value="F:protein kinase activity"/>
    <property type="evidence" value="ECO:0007669"/>
    <property type="project" value="InterPro"/>
</dbReference>
<evidence type="ECO:0000313" key="3">
    <source>
        <dbReference type="EMBL" id="KAH7332223.1"/>
    </source>
</evidence>
<protein>
    <recommendedName>
        <fullName evidence="2">Protein kinase domain-containing protein</fullName>
    </recommendedName>
</protein>
<dbReference type="Gene3D" id="1.10.510.10">
    <property type="entry name" value="Transferase(Phosphotransferase) domain 1"/>
    <property type="match status" value="1"/>
</dbReference>
<dbReference type="Pfam" id="PF07714">
    <property type="entry name" value="PK_Tyr_Ser-Thr"/>
    <property type="match status" value="1"/>
</dbReference>
<feature type="region of interest" description="Disordered" evidence="1">
    <location>
        <begin position="207"/>
        <end position="254"/>
    </location>
</feature>
<evidence type="ECO:0000313" key="4">
    <source>
        <dbReference type="Proteomes" id="UP000825935"/>
    </source>
</evidence>
<dbReference type="PANTHER" id="PTHR45621">
    <property type="entry name" value="OS01G0588500 PROTEIN-RELATED"/>
    <property type="match status" value="1"/>
</dbReference>
<reference evidence="3" key="1">
    <citation type="submission" date="2021-08" db="EMBL/GenBank/DDBJ databases">
        <title>WGS assembly of Ceratopteris richardii.</title>
        <authorList>
            <person name="Marchant D.B."/>
            <person name="Chen G."/>
            <person name="Jenkins J."/>
            <person name="Shu S."/>
            <person name="Leebens-Mack J."/>
            <person name="Grimwood J."/>
            <person name="Schmutz J."/>
            <person name="Soltis P."/>
            <person name="Soltis D."/>
            <person name="Chen Z.-H."/>
        </authorList>
    </citation>
    <scope>NUCLEOTIDE SEQUENCE</scope>
    <source>
        <strain evidence="3">Whitten #5841</strain>
        <tissue evidence="3">Leaf</tissue>
    </source>
</reference>
<feature type="region of interest" description="Disordered" evidence="1">
    <location>
        <begin position="139"/>
        <end position="178"/>
    </location>
</feature>
<organism evidence="3 4">
    <name type="scientific">Ceratopteris richardii</name>
    <name type="common">Triangle waterfern</name>
    <dbReference type="NCBI Taxonomy" id="49495"/>
    <lineage>
        <taxon>Eukaryota</taxon>
        <taxon>Viridiplantae</taxon>
        <taxon>Streptophyta</taxon>
        <taxon>Embryophyta</taxon>
        <taxon>Tracheophyta</taxon>
        <taxon>Polypodiopsida</taxon>
        <taxon>Polypodiidae</taxon>
        <taxon>Polypodiales</taxon>
        <taxon>Pteridineae</taxon>
        <taxon>Pteridaceae</taxon>
        <taxon>Parkerioideae</taxon>
        <taxon>Ceratopteris</taxon>
    </lineage>
</organism>